<evidence type="ECO:0000313" key="2">
    <source>
        <dbReference type="Proteomes" id="UP001407405"/>
    </source>
</evidence>
<evidence type="ECO:0000313" key="1">
    <source>
        <dbReference type="EMBL" id="MEN1760249.1"/>
    </source>
</evidence>
<gene>
    <name evidence="1" type="ORF">AAIG11_07185</name>
</gene>
<organism evidence="1 2">
    <name type="scientific">Anoxynatronum sibiricum</name>
    <dbReference type="NCBI Taxonomy" id="210623"/>
    <lineage>
        <taxon>Bacteria</taxon>
        <taxon>Bacillati</taxon>
        <taxon>Bacillota</taxon>
        <taxon>Clostridia</taxon>
        <taxon>Eubacteriales</taxon>
        <taxon>Clostridiaceae</taxon>
        <taxon>Anoxynatronum</taxon>
    </lineage>
</organism>
<dbReference type="EMBL" id="JBCITM010000006">
    <property type="protein sequence ID" value="MEN1760249.1"/>
    <property type="molecule type" value="Genomic_DNA"/>
</dbReference>
<keyword evidence="2" id="KW-1185">Reference proteome</keyword>
<sequence length="89" mass="10235">MPNNKALKQSPKEVFFHVDVNSTYLSWEVVDRLQHGAKEDLRDVTAVVGGDDACQEQQGCEEQFDNFNSVSEIHFESLREKPYCQRSTQ</sequence>
<proteinExistence type="predicted"/>
<protein>
    <submittedName>
        <fullName evidence="1">Uncharacterized protein</fullName>
    </submittedName>
</protein>
<comment type="caution">
    <text evidence="1">The sequence shown here is derived from an EMBL/GenBank/DDBJ whole genome shotgun (WGS) entry which is preliminary data.</text>
</comment>
<accession>A0ABU9VVX4</accession>
<dbReference type="RefSeq" id="WP_343185753.1">
    <property type="nucleotide sequence ID" value="NZ_JBCITM010000006.1"/>
</dbReference>
<dbReference type="Proteomes" id="UP001407405">
    <property type="component" value="Unassembled WGS sequence"/>
</dbReference>
<reference evidence="1 2" key="1">
    <citation type="submission" date="2024-04" db="EMBL/GenBank/DDBJ databases">
        <title>Genome sequencing and metabolic network reconstruction of aminoacids and betaine degradation by Anoxynatronum sibiricum.</title>
        <authorList>
            <person name="Detkova E.N."/>
            <person name="Boltjanskaja Y.V."/>
            <person name="Mardanov A.V."/>
            <person name="Kevbrin V."/>
        </authorList>
    </citation>
    <scope>NUCLEOTIDE SEQUENCE [LARGE SCALE GENOMIC DNA]</scope>
    <source>
        <strain evidence="1 2">Z-7981</strain>
    </source>
</reference>
<name>A0ABU9VVX4_9CLOT</name>